<evidence type="ECO:0000313" key="1">
    <source>
        <dbReference type="EMBL" id="GAA3776619.1"/>
    </source>
</evidence>
<dbReference type="Proteomes" id="UP001501009">
    <property type="component" value="Unassembled WGS sequence"/>
</dbReference>
<comment type="caution">
    <text evidence="1">The sequence shown here is derived from an EMBL/GenBank/DDBJ whole genome shotgun (WGS) entry which is preliminary data.</text>
</comment>
<proteinExistence type="predicted"/>
<name>A0ABP7GXM5_9ACTN</name>
<dbReference type="EMBL" id="BAABDE010000005">
    <property type="protein sequence ID" value="GAA3776619.1"/>
    <property type="molecule type" value="Genomic_DNA"/>
</dbReference>
<gene>
    <name evidence="1" type="ORF">GCM10022403_009240</name>
</gene>
<sequence length="57" mass="6278">MNRAAHALLHSTLRARHRDFVRLTGWSLLQAVPTLPPGQLMARAAFGPEPPPDRGPQ</sequence>
<protein>
    <submittedName>
        <fullName evidence="1">Uncharacterized protein</fullName>
    </submittedName>
</protein>
<dbReference type="RefSeq" id="WP_275774568.1">
    <property type="nucleotide sequence ID" value="NZ_BAABDE010000005.1"/>
</dbReference>
<reference evidence="2" key="1">
    <citation type="journal article" date="2019" name="Int. J. Syst. Evol. Microbiol.">
        <title>The Global Catalogue of Microorganisms (GCM) 10K type strain sequencing project: providing services to taxonomists for standard genome sequencing and annotation.</title>
        <authorList>
            <consortium name="The Broad Institute Genomics Platform"/>
            <consortium name="The Broad Institute Genome Sequencing Center for Infectious Disease"/>
            <person name="Wu L."/>
            <person name="Ma J."/>
        </authorList>
    </citation>
    <scope>NUCLEOTIDE SEQUENCE [LARGE SCALE GENOMIC DNA]</scope>
    <source>
        <strain evidence="2">JCM 17138</strain>
    </source>
</reference>
<evidence type="ECO:0000313" key="2">
    <source>
        <dbReference type="Proteomes" id="UP001501009"/>
    </source>
</evidence>
<organism evidence="1 2">
    <name type="scientific">Streptomyces coacervatus</name>
    <dbReference type="NCBI Taxonomy" id="647381"/>
    <lineage>
        <taxon>Bacteria</taxon>
        <taxon>Bacillati</taxon>
        <taxon>Actinomycetota</taxon>
        <taxon>Actinomycetes</taxon>
        <taxon>Kitasatosporales</taxon>
        <taxon>Streptomycetaceae</taxon>
        <taxon>Streptomyces</taxon>
    </lineage>
</organism>
<keyword evidence="2" id="KW-1185">Reference proteome</keyword>
<accession>A0ABP7GXM5</accession>